<dbReference type="BioCyc" id="SESP1179773:BN6_RS21535-MONOMER"/>
<evidence type="ECO:0000313" key="3">
    <source>
        <dbReference type="Proteomes" id="UP000006281"/>
    </source>
</evidence>
<dbReference type="OrthoDB" id="9829087at2"/>
<dbReference type="EMBL" id="HE804045">
    <property type="protein sequence ID" value="CCH31728.1"/>
    <property type="molecule type" value="Genomic_DNA"/>
</dbReference>
<evidence type="ECO:0000256" key="1">
    <source>
        <dbReference type="SAM" id="Phobius"/>
    </source>
</evidence>
<keyword evidence="3" id="KW-1185">Reference proteome</keyword>
<dbReference type="PATRIC" id="fig|1179773.3.peg.4453"/>
<dbReference type="KEGG" id="sesp:BN6_44470"/>
<dbReference type="AlphaFoldDB" id="K0K5B1"/>
<proteinExistence type="predicted"/>
<keyword evidence="1" id="KW-0472">Membrane</keyword>
<evidence type="ECO:0000313" key="2">
    <source>
        <dbReference type="EMBL" id="CCH31728.1"/>
    </source>
</evidence>
<feature type="transmembrane region" description="Helical" evidence="1">
    <location>
        <begin position="131"/>
        <end position="156"/>
    </location>
</feature>
<keyword evidence="1" id="KW-1133">Transmembrane helix</keyword>
<keyword evidence="1" id="KW-0812">Transmembrane</keyword>
<dbReference type="RefSeq" id="WP_015101840.1">
    <property type="nucleotide sequence ID" value="NC_019673.1"/>
</dbReference>
<reference evidence="2 3" key="1">
    <citation type="journal article" date="2012" name="BMC Genomics">
        <title>Complete genome sequence of Saccharothrix espanaensis DSM 44229T and comparison to the other completely sequenced Pseudonocardiaceae.</title>
        <authorList>
            <person name="Strobel T."/>
            <person name="Al-Dilaimi A."/>
            <person name="Blom J."/>
            <person name="Gessner A."/>
            <person name="Kalinowski J."/>
            <person name="Luzhetska M."/>
            <person name="Puhler A."/>
            <person name="Szczepanowski R."/>
            <person name="Bechthold A."/>
            <person name="Ruckert C."/>
        </authorList>
    </citation>
    <scope>NUCLEOTIDE SEQUENCE [LARGE SCALE GENOMIC DNA]</scope>
    <source>
        <strain evidence="3">ATCC 51144 / DSM 44229 / JCM 9112 / NBRC 15066 / NRRL 15764</strain>
    </source>
</reference>
<organism evidence="2 3">
    <name type="scientific">Saccharothrix espanaensis (strain ATCC 51144 / DSM 44229 / JCM 9112 / NBRC 15066 / NRRL 15764)</name>
    <dbReference type="NCBI Taxonomy" id="1179773"/>
    <lineage>
        <taxon>Bacteria</taxon>
        <taxon>Bacillati</taxon>
        <taxon>Actinomycetota</taxon>
        <taxon>Actinomycetes</taxon>
        <taxon>Pseudonocardiales</taxon>
        <taxon>Pseudonocardiaceae</taxon>
        <taxon>Saccharothrix</taxon>
    </lineage>
</organism>
<dbReference type="Proteomes" id="UP000006281">
    <property type="component" value="Chromosome"/>
</dbReference>
<sequence>MDQPGLPGDPTTWREFRGALKKLMKRSEVTALAIERMSVDAIARSRGAESTSDATVGRKIADKEQEVDARSVRTIVVACALSVERRGGLPVDADVDAWLRARTRLVEAGIGAGEPVTPAVERRRRWSRARIAWLAVAVAVAVAAVAGGVAVAAGAWRSEPVRQSSCATSPDRVATDGLTMGSPASDTVVTGDSVEAGGTVDLAPGERPPWLLLHAISACKYYLVGPTTVSGRSWTGTLYVDPAQHGVFGAYAVVVGEAEDDRLHQLAAAGRSPFIEQLPDGARVVGVTVRCCA</sequence>
<gene>
    <name evidence="2" type="ordered locus">BN6_44470</name>
</gene>
<accession>K0K5B1</accession>
<protein>
    <submittedName>
        <fullName evidence="2">Uncharacterized protein</fullName>
    </submittedName>
</protein>
<dbReference type="HOGENOM" id="CLU_949589_0_0_11"/>
<name>K0K5B1_SACES</name>